<dbReference type="InterPro" id="IPR006175">
    <property type="entry name" value="YjgF/YER057c/UK114"/>
</dbReference>
<dbReference type="SUPFAM" id="SSF55298">
    <property type="entry name" value="YjgF-like"/>
    <property type="match status" value="1"/>
</dbReference>
<sequence length="130" mass="13977">MTKTPLIPSALLDRPGQLAISPGILSGGHVFLTGMTGSSADGSMPDDPKVQFRNAFAKIAEVLGEADLTLDSIVEMTTYHVGMEDHFDQFDRVRLDVLNPPYPAWTAVEVAGLRRKGALVEIRVIASVEG</sequence>
<dbReference type="AlphaFoldDB" id="A0A2R8CF26"/>
<evidence type="ECO:0000313" key="2">
    <source>
        <dbReference type="Proteomes" id="UP000244898"/>
    </source>
</evidence>
<dbReference type="EMBL" id="ONZG01000015">
    <property type="protein sequence ID" value="SPJ31000.1"/>
    <property type="molecule type" value="Genomic_DNA"/>
</dbReference>
<dbReference type="GO" id="GO:0005829">
    <property type="term" value="C:cytosol"/>
    <property type="evidence" value="ECO:0007669"/>
    <property type="project" value="TreeGrafter"/>
</dbReference>
<accession>A0A2R8CF26</accession>
<dbReference type="RefSeq" id="WP_108792008.1">
    <property type="nucleotide sequence ID" value="NZ_ONZG01000015.1"/>
</dbReference>
<dbReference type="Gene3D" id="3.30.1330.40">
    <property type="entry name" value="RutC-like"/>
    <property type="match status" value="1"/>
</dbReference>
<dbReference type="InterPro" id="IPR035959">
    <property type="entry name" value="RutC-like_sf"/>
</dbReference>
<dbReference type="InterPro" id="IPR038743">
    <property type="entry name" value="YjgH-like"/>
</dbReference>
<dbReference type="PANTHER" id="PTHR11803">
    <property type="entry name" value="2-IMINOBUTANOATE/2-IMINOPROPANOATE DEAMINASE RIDA"/>
    <property type="match status" value="1"/>
</dbReference>
<proteinExistence type="predicted"/>
<name>A0A2R8CF26_9RHOB</name>
<dbReference type="PANTHER" id="PTHR11803:SF44">
    <property type="entry name" value="RUTC FAMILY PROTEIN YJGH"/>
    <property type="match status" value="1"/>
</dbReference>
<reference evidence="2" key="1">
    <citation type="submission" date="2018-03" db="EMBL/GenBank/DDBJ databases">
        <authorList>
            <person name="Rodrigo-Torres L."/>
            <person name="Arahal R. D."/>
            <person name="Lucena T."/>
        </authorList>
    </citation>
    <scope>NUCLEOTIDE SEQUENCE [LARGE SCALE GENOMIC DNA]</scope>
    <source>
        <strain evidence="2">CECT 7615</strain>
    </source>
</reference>
<organism evidence="1 2">
    <name type="scientific">Falsiruegeria mediterranea M17</name>
    <dbReference type="NCBI Taxonomy" id="1200281"/>
    <lineage>
        <taxon>Bacteria</taxon>
        <taxon>Pseudomonadati</taxon>
        <taxon>Pseudomonadota</taxon>
        <taxon>Alphaproteobacteria</taxon>
        <taxon>Rhodobacterales</taxon>
        <taxon>Roseobacteraceae</taxon>
        <taxon>Falsiruegeria</taxon>
    </lineage>
</organism>
<dbReference type="Proteomes" id="UP000244898">
    <property type="component" value="Unassembled WGS sequence"/>
</dbReference>
<gene>
    <name evidence="1" type="primary">yjgH</name>
    <name evidence="1" type="ORF">TRM7615_04537</name>
</gene>
<dbReference type="GO" id="GO:0019239">
    <property type="term" value="F:deaminase activity"/>
    <property type="evidence" value="ECO:0007669"/>
    <property type="project" value="TreeGrafter"/>
</dbReference>
<dbReference type="Pfam" id="PF01042">
    <property type="entry name" value="Ribonuc_L-PSP"/>
    <property type="match status" value="1"/>
</dbReference>
<protein>
    <submittedName>
        <fullName evidence="1">RutC family protein YjgH</fullName>
    </submittedName>
</protein>
<dbReference type="OrthoDB" id="583118at2"/>
<dbReference type="CDD" id="cd02198">
    <property type="entry name" value="YjgH_like"/>
    <property type="match status" value="1"/>
</dbReference>
<keyword evidence="2" id="KW-1185">Reference proteome</keyword>
<evidence type="ECO:0000313" key="1">
    <source>
        <dbReference type="EMBL" id="SPJ31000.1"/>
    </source>
</evidence>